<dbReference type="Gramene" id="ONIVA12G05920.1">
    <property type="protein sequence ID" value="ONIVA12G05920.1"/>
    <property type="gene ID" value="ONIVA12G05920"/>
</dbReference>
<organism evidence="1">
    <name type="scientific">Oryza nivara</name>
    <name type="common">Indian wild rice</name>
    <name type="synonym">Oryza sativa f. spontanea</name>
    <dbReference type="NCBI Taxonomy" id="4536"/>
    <lineage>
        <taxon>Eukaryota</taxon>
        <taxon>Viridiplantae</taxon>
        <taxon>Streptophyta</taxon>
        <taxon>Embryophyta</taxon>
        <taxon>Tracheophyta</taxon>
        <taxon>Spermatophyta</taxon>
        <taxon>Magnoliopsida</taxon>
        <taxon>Liliopsida</taxon>
        <taxon>Poales</taxon>
        <taxon>Poaceae</taxon>
        <taxon>BOP clade</taxon>
        <taxon>Oryzoideae</taxon>
        <taxon>Oryzeae</taxon>
        <taxon>Oryzinae</taxon>
        <taxon>Oryza</taxon>
    </lineage>
</organism>
<protein>
    <submittedName>
        <fullName evidence="1">Uncharacterized protein</fullName>
    </submittedName>
</protein>
<name>A0A0E0J822_ORYNI</name>
<reference evidence="1" key="1">
    <citation type="submission" date="2015-04" db="UniProtKB">
        <authorList>
            <consortium name="EnsemblPlants"/>
        </authorList>
    </citation>
    <scope>IDENTIFICATION</scope>
    <source>
        <strain evidence="1">SL10</strain>
    </source>
</reference>
<dbReference type="Proteomes" id="UP000006591">
    <property type="component" value="Chromosome 12"/>
</dbReference>
<sequence length="55" mass="6376">MGNFMPSMGTLIWSEDLDVEPRTVEQALSTSKELTWTQMATLKPREISRRKARHN</sequence>
<reference evidence="1" key="2">
    <citation type="submission" date="2018-04" db="EMBL/GenBank/DDBJ databases">
        <title>OnivRS2 (Oryza nivara Reference Sequence Version 2).</title>
        <authorList>
            <person name="Zhang J."/>
            <person name="Kudrna D."/>
            <person name="Lee S."/>
            <person name="Talag J."/>
            <person name="Rajasekar S."/>
            <person name="Welchert J."/>
            <person name="Hsing Y.-I."/>
            <person name="Wing R.A."/>
        </authorList>
    </citation>
    <scope>NUCLEOTIDE SEQUENCE [LARGE SCALE GENOMIC DNA]</scope>
    <source>
        <strain evidence="1">SL10</strain>
    </source>
</reference>
<proteinExistence type="predicted"/>
<evidence type="ECO:0000313" key="2">
    <source>
        <dbReference type="Proteomes" id="UP000006591"/>
    </source>
</evidence>
<keyword evidence="2" id="KW-1185">Reference proteome</keyword>
<dbReference type="EnsemblPlants" id="ONIVA12G05920.1">
    <property type="protein sequence ID" value="ONIVA12G05920.1"/>
    <property type="gene ID" value="ONIVA12G05920"/>
</dbReference>
<dbReference type="AlphaFoldDB" id="A0A0E0J822"/>
<evidence type="ECO:0000313" key="1">
    <source>
        <dbReference type="EnsemblPlants" id="ONIVA12G05920.1"/>
    </source>
</evidence>
<accession>A0A0E0J822</accession>
<dbReference type="HOGENOM" id="CLU_3035717_0_0_1"/>